<gene>
    <name evidence="8" type="ORF">SCUCBS95973_008796</name>
</gene>
<evidence type="ECO:0000256" key="3">
    <source>
        <dbReference type="ARBA" id="ARBA00022833"/>
    </source>
</evidence>
<dbReference type="Proteomes" id="UP001642405">
    <property type="component" value="Unassembled WGS sequence"/>
</dbReference>
<evidence type="ECO:0000256" key="4">
    <source>
        <dbReference type="ARBA" id="ARBA00023015"/>
    </source>
</evidence>
<comment type="caution">
    <text evidence="8">The sequence shown here is derived from an EMBL/GenBank/DDBJ whole genome shotgun (WGS) entry which is preliminary data.</text>
</comment>
<name>A0ABP0CSS6_9PEZI</name>
<keyword evidence="3" id="KW-0862">Zinc</keyword>
<dbReference type="EMBL" id="CAWUHB010000080">
    <property type="protein sequence ID" value="CAK7234035.1"/>
    <property type="molecule type" value="Genomic_DNA"/>
</dbReference>
<keyword evidence="7" id="KW-0539">Nucleus</keyword>
<dbReference type="CDD" id="cd12148">
    <property type="entry name" value="fungal_TF_MHR"/>
    <property type="match status" value="1"/>
</dbReference>
<keyword evidence="9" id="KW-1185">Reference proteome</keyword>
<evidence type="ECO:0000256" key="1">
    <source>
        <dbReference type="ARBA" id="ARBA00004123"/>
    </source>
</evidence>
<evidence type="ECO:0000256" key="2">
    <source>
        <dbReference type="ARBA" id="ARBA00022723"/>
    </source>
</evidence>
<protein>
    <recommendedName>
        <fullName evidence="10">Transcription factor domain-containing protein</fullName>
    </recommendedName>
</protein>
<evidence type="ECO:0000256" key="6">
    <source>
        <dbReference type="ARBA" id="ARBA00023163"/>
    </source>
</evidence>
<keyword evidence="4" id="KW-0805">Transcription regulation</keyword>
<evidence type="ECO:0000256" key="5">
    <source>
        <dbReference type="ARBA" id="ARBA00023125"/>
    </source>
</evidence>
<keyword evidence="5" id="KW-0238">DNA-binding</keyword>
<reference evidence="8 9" key="1">
    <citation type="submission" date="2024-01" db="EMBL/GenBank/DDBJ databases">
        <authorList>
            <person name="Allen C."/>
            <person name="Tagirdzhanova G."/>
        </authorList>
    </citation>
    <scope>NUCLEOTIDE SEQUENCE [LARGE SCALE GENOMIC DNA]</scope>
</reference>
<proteinExistence type="predicted"/>
<comment type="subcellular location">
    <subcellularLocation>
        <location evidence="1">Nucleus</location>
    </subcellularLocation>
</comment>
<evidence type="ECO:0000313" key="9">
    <source>
        <dbReference type="Proteomes" id="UP001642405"/>
    </source>
</evidence>
<accession>A0ABP0CSS6</accession>
<evidence type="ECO:0000313" key="8">
    <source>
        <dbReference type="EMBL" id="CAK7234035.1"/>
    </source>
</evidence>
<dbReference type="PANTHER" id="PTHR31668:SF18">
    <property type="entry name" value="MALTOSE FERMENTATION REGULATORY PROTEIN MAL13-RELATED"/>
    <property type="match status" value="1"/>
</dbReference>
<keyword evidence="6" id="KW-0804">Transcription</keyword>
<dbReference type="PANTHER" id="PTHR31668">
    <property type="entry name" value="GLUCOSE TRANSPORT TRANSCRIPTION REGULATOR RGT1-RELATED-RELATED"/>
    <property type="match status" value="1"/>
</dbReference>
<dbReference type="InterPro" id="IPR050797">
    <property type="entry name" value="Carb_Metab_Trans_Reg"/>
</dbReference>
<sequence length="318" mass="34993">MLGLHRPDTYVAMSDDDRELRLRVYWVLFVSERAYCVQHGLLPILQLIRERPAPDHVPSSDHLLVGNNRDAGVSSNDNDVVKASSSASIASFLDLACLFTFLDGDLIEPPSAITPSLPGLVEDDEKDRQNRRRVTLIQSDLDPAPTEQQDSAVGLDETQSVDIFVTRSWIRILLWEYSANRSAPMATECGSRSGDAGRSMLFGSRDTLHGLERLLTTVGGTSSVFLDRLHNRMAEVQLPVVATAPSAPPMLQWPSDNELVDNTSTTEERASVEDISDLPDLLQLSPPETCMGLMDFDDVMAMDLSILEYSTLSGFAGN</sequence>
<keyword evidence="2" id="KW-0479">Metal-binding</keyword>
<evidence type="ECO:0000256" key="7">
    <source>
        <dbReference type="ARBA" id="ARBA00023242"/>
    </source>
</evidence>
<evidence type="ECO:0008006" key="10">
    <source>
        <dbReference type="Google" id="ProtNLM"/>
    </source>
</evidence>
<organism evidence="8 9">
    <name type="scientific">Sporothrix curviconia</name>
    <dbReference type="NCBI Taxonomy" id="1260050"/>
    <lineage>
        <taxon>Eukaryota</taxon>
        <taxon>Fungi</taxon>
        <taxon>Dikarya</taxon>
        <taxon>Ascomycota</taxon>
        <taxon>Pezizomycotina</taxon>
        <taxon>Sordariomycetes</taxon>
        <taxon>Sordariomycetidae</taxon>
        <taxon>Ophiostomatales</taxon>
        <taxon>Ophiostomataceae</taxon>
        <taxon>Sporothrix</taxon>
    </lineage>
</organism>